<evidence type="ECO:0000313" key="3">
    <source>
        <dbReference type="Proteomes" id="UP000593573"/>
    </source>
</evidence>
<evidence type="ECO:0000256" key="1">
    <source>
        <dbReference type="SAM" id="MobiDB-lite"/>
    </source>
</evidence>
<accession>A0A7J8WAN2</accession>
<feature type="compositionally biased region" description="Basic and acidic residues" evidence="1">
    <location>
        <begin position="158"/>
        <end position="185"/>
    </location>
</feature>
<organism evidence="2 3">
    <name type="scientific">Gossypium klotzschianum</name>
    <dbReference type="NCBI Taxonomy" id="34286"/>
    <lineage>
        <taxon>Eukaryota</taxon>
        <taxon>Viridiplantae</taxon>
        <taxon>Streptophyta</taxon>
        <taxon>Embryophyta</taxon>
        <taxon>Tracheophyta</taxon>
        <taxon>Spermatophyta</taxon>
        <taxon>Magnoliopsida</taxon>
        <taxon>eudicotyledons</taxon>
        <taxon>Gunneridae</taxon>
        <taxon>Pentapetalae</taxon>
        <taxon>rosids</taxon>
        <taxon>malvids</taxon>
        <taxon>Malvales</taxon>
        <taxon>Malvaceae</taxon>
        <taxon>Malvoideae</taxon>
        <taxon>Gossypium</taxon>
    </lineage>
</organism>
<feature type="region of interest" description="Disordered" evidence="1">
    <location>
        <begin position="158"/>
        <end position="187"/>
    </location>
</feature>
<keyword evidence="3" id="KW-1185">Reference proteome</keyword>
<name>A0A7J8WAN2_9ROSI</name>
<dbReference type="AlphaFoldDB" id="A0A7J8WAN2"/>
<protein>
    <recommendedName>
        <fullName evidence="4">DUF4283 domain-containing protein</fullName>
    </recommendedName>
</protein>
<dbReference type="OrthoDB" id="10500849at2759"/>
<dbReference type="EMBL" id="JABFAB010243572">
    <property type="protein sequence ID" value="MBA0672145.1"/>
    <property type="molecule type" value="Genomic_DNA"/>
</dbReference>
<dbReference type="Proteomes" id="UP000593573">
    <property type="component" value="Unassembled WGS sequence"/>
</dbReference>
<evidence type="ECO:0000313" key="2">
    <source>
        <dbReference type="EMBL" id="MBA0672145.1"/>
    </source>
</evidence>
<evidence type="ECO:0008006" key="4">
    <source>
        <dbReference type="Google" id="ProtNLM"/>
    </source>
</evidence>
<comment type="caution">
    <text evidence="2">The sequence shown here is derived from an EMBL/GenBank/DDBJ whole genome shotgun (WGS) entry which is preliminary data.</text>
</comment>
<sequence length="216" mass="25017">MERSQIRLNSFSFWIKIEPSLPEFDKKDLLYAIGVTFGGVIRSEINRDLCRLRIKLDVLKPLRRGMGHGFKDSLGLTPTEKNKIRDDPPYSLALRAELYLIGKESMKFNALLKKIMPQYSYIGVTKMLPEFIKQPEDENTMVWSLQDKLQSTGLEEMEKKQEEGSAMKKNERVIERNSMLEDKSNPVKKTSLKRIGPVVLMSQSNEDSIMWKRKST</sequence>
<proteinExistence type="predicted"/>
<gene>
    <name evidence="2" type="ORF">Goklo_029322</name>
</gene>
<reference evidence="2 3" key="1">
    <citation type="journal article" date="2019" name="Genome Biol. Evol.">
        <title>Insights into the evolution of the New World diploid cottons (Gossypium, subgenus Houzingenia) based on genome sequencing.</title>
        <authorList>
            <person name="Grover C.E."/>
            <person name="Arick M.A. 2nd"/>
            <person name="Thrash A."/>
            <person name="Conover J.L."/>
            <person name="Sanders W.S."/>
            <person name="Peterson D.G."/>
            <person name="Frelichowski J.E."/>
            <person name="Scheffler J.A."/>
            <person name="Scheffler B.E."/>
            <person name="Wendel J.F."/>
        </authorList>
    </citation>
    <scope>NUCLEOTIDE SEQUENCE [LARGE SCALE GENOMIC DNA]</scope>
    <source>
        <strain evidence="2">57</strain>
        <tissue evidence="2">Leaf</tissue>
    </source>
</reference>